<feature type="region of interest" description="Disordered" evidence="1">
    <location>
        <begin position="106"/>
        <end position="125"/>
    </location>
</feature>
<dbReference type="Pfam" id="PF18008">
    <property type="entry name" value="Bac_RepA_C"/>
    <property type="match status" value="1"/>
</dbReference>
<dbReference type="Pfam" id="PF06970">
    <property type="entry name" value="RepA_N"/>
    <property type="match status" value="1"/>
</dbReference>
<evidence type="ECO:0000313" key="4">
    <source>
        <dbReference type="EMBL" id="GLB47624.1"/>
    </source>
</evidence>
<dbReference type="SUPFAM" id="SSF46785">
    <property type="entry name" value="Winged helix' DNA-binding domain"/>
    <property type="match status" value="1"/>
</dbReference>
<sequence length="288" mass="33641">MEQFVKMSKSVLENNEMNSNEKIIFSLLYDRMKSSAKRPNFYDKKMNHYYVIYTINEMAKYLKLSRNTVINAYKNLEALGYIIKKKQFNGPSKIFIPSFKDESLESKPSEVKNSNSNQNNFNHKNKYTSDTLVTEQIKKQKISNQFKDDNLDALGNALKEKGGLSKRVISVIKRYSFGSKRKLYQYASLIFKAKKVGYNQAISYNQTNPNNYAAFRFETNEYLQEQFEFKLKDIIINARDKAINFYGYIFSSLVDWFTTKADQFLQENGPKIDLKNSRIPIFKIGGNN</sequence>
<dbReference type="RefSeq" id="WP_286137159.1">
    <property type="nucleotide sequence ID" value="NZ_BRPL01000004.1"/>
</dbReference>
<dbReference type="Gene3D" id="1.10.1660.30">
    <property type="match status" value="1"/>
</dbReference>
<accession>A0A9W6B564</accession>
<name>A0A9W6B564_9LACO</name>
<reference evidence="4" key="2">
    <citation type="journal article" date="2023" name="PLoS ONE">
        <title>Philodulcilactobacillus myokoensis gen. nov., sp. nov., a fructophilic, acidophilic, and agar-phobic lactic acid bacterium isolated from fermented vegetable extracts.</title>
        <authorList>
            <person name="Kouya T."/>
            <person name="Ishiyama Y."/>
            <person name="Ohashi S."/>
            <person name="Kumakubo R."/>
            <person name="Yamazaki T."/>
            <person name="Otaki T."/>
        </authorList>
    </citation>
    <scope>NUCLEOTIDE SEQUENCE</scope>
    <source>
        <strain evidence="4">WR16-4</strain>
    </source>
</reference>
<dbReference type="InterPro" id="IPR041151">
    <property type="entry name" value="Bac_RepA_C"/>
</dbReference>
<protein>
    <recommendedName>
        <fullName evidence="6">Replication initiator protein A C-terminal domain-containing protein</fullName>
    </recommendedName>
</protein>
<feature type="domain" description="Replication initiator A N-terminal" evidence="2">
    <location>
        <begin position="4"/>
        <end position="76"/>
    </location>
</feature>
<dbReference type="EMBL" id="BRPL01000004">
    <property type="protein sequence ID" value="GLB47624.1"/>
    <property type="molecule type" value="Genomic_DNA"/>
</dbReference>
<gene>
    <name evidence="4" type="ORF">WR164_16030</name>
</gene>
<evidence type="ECO:0008006" key="6">
    <source>
        <dbReference type="Google" id="ProtNLM"/>
    </source>
</evidence>
<proteinExistence type="predicted"/>
<feature type="domain" description="Replication initiator protein A C-terminal" evidence="3">
    <location>
        <begin position="164"/>
        <end position="260"/>
    </location>
</feature>
<dbReference type="AlphaFoldDB" id="A0A9W6B564"/>
<organism evidence="4 5">
    <name type="scientific">Philodulcilactobacillus myokoensis</name>
    <dbReference type="NCBI Taxonomy" id="2929573"/>
    <lineage>
        <taxon>Bacteria</taxon>
        <taxon>Bacillati</taxon>
        <taxon>Bacillota</taxon>
        <taxon>Bacilli</taxon>
        <taxon>Lactobacillales</taxon>
        <taxon>Lactobacillaceae</taxon>
        <taxon>Philodulcilactobacillus</taxon>
    </lineage>
</organism>
<dbReference type="Proteomes" id="UP001144204">
    <property type="component" value="Unassembled WGS sequence"/>
</dbReference>
<feature type="compositionally biased region" description="Low complexity" evidence="1">
    <location>
        <begin position="111"/>
        <end position="122"/>
    </location>
</feature>
<keyword evidence="5" id="KW-1185">Reference proteome</keyword>
<evidence type="ECO:0000313" key="5">
    <source>
        <dbReference type="Proteomes" id="UP001144204"/>
    </source>
</evidence>
<evidence type="ECO:0000256" key="1">
    <source>
        <dbReference type="SAM" id="MobiDB-lite"/>
    </source>
</evidence>
<comment type="caution">
    <text evidence="4">The sequence shown here is derived from an EMBL/GenBank/DDBJ whole genome shotgun (WGS) entry which is preliminary data.</text>
</comment>
<dbReference type="InterPro" id="IPR036390">
    <property type="entry name" value="WH_DNA-bd_sf"/>
</dbReference>
<evidence type="ECO:0000259" key="3">
    <source>
        <dbReference type="Pfam" id="PF18008"/>
    </source>
</evidence>
<reference evidence="4" key="1">
    <citation type="submission" date="2022-07" db="EMBL/GenBank/DDBJ databases">
        <authorList>
            <person name="Kouya T."/>
            <person name="Ishiyama Y."/>
        </authorList>
    </citation>
    <scope>NUCLEOTIDE SEQUENCE</scope>
    <source>
        <strain evidence="4">WR16-4</strain>
    </source>
</reference>
<evidence type="ECO:0000259" key="2">
    <source>
        <dbReference type="Pfam" id="PF06970"/>
    </source>
</evidence>
<dbReference type="InterPro" id="IPR010724">
    <property type="entry name" value="RepA_N"/>
</dbReference>